<dbReference type="AlphaFoldDB" id="A0A5B0RSH3"/>
<feature type="transmembrane region" description="Helical" evidence="6">
    <location>
        <begin position="140"/>
        <end position="157"/>
    </location>
</feature>
<dbReference type="InterPro" id="IPR045231">
    <property type="entry name" value="Yip1/4-like"/>
</dbReference>
<reference evidence="7 8" key="1">
    <citation type="submission" date="2019-05" db="EMBL/GenBank/DDBJ databases">
        <title>Emergence of the Ug99 lineage of the wheat stem rust pathogen through somatic hybridization.</title>
        <authorList>
            <person name="Li F."/>
            <person name="Upadhyaya N.M."/>
            <person name="Sperschneider J."/>
            <person name="Matny O."/>
            <person name="Nguyen-Phuc H."/>
            <person name="Mago R."/>
            <person name="Raley C."/>
            <person name="Miller M.E."/>
            <person name="Silverstein K.A.T."/>
            <person name="Henningsen E."/>
            <person name="Hirsch C.D."/>
            <person name="Visser B."/>
            <person name="Pretorius Z.A."/>
            <person name="Steffenson B.J."/>
            <person name="Schwessinger B."/>
            <person name="Dodds P.N."/>
            <person name="Figueroa M."/>
        </authorList>
    </citation>
    <scope>NUCLEOTIDE SEQUENCE [LARGE SCALE GENOMIC DNA]</scope>
    <source>
        <strain evidence="7 8">Ug99</strain>
    </source>
</reference>
<comment type="caution">
    <text evidence="7">The sequence shown here is derived from an EMBL/GenBank/DDBJ whole genome shotgun (WGS) entry which is preliminary data.</text>
</comment>
<dbReference type="GO" id="GO:0048280">
    <property type="term" value="P:vesicle fusion with Golgi apparatus"/>
    <property type="evidence" value="ECO:0007669"/>
    <property type="project" value="TreeGrafter"/>
</dbReference>
<dbReference type="Proteomes" id="UP000325313">
    <property type="component" value="Unassembled WGS sequence"/>
</dbReference>
<protein>
    <recommendedName>
        <fullName evidence="9">Protein YIP</fullName>
    </recommendedName>
</protein>
<dbReference type="EMBL" id="VDEP01000165">
    <property type="protein sequence ID" value="KAA1127564.1"/>
    <property type="molecule type" value="Genomic_DNA"/>
</dbReference>
<feature type="transmembrane region" description="Helical" evidence="6">
    <location>
        <begin position="109"/>
        <end position="128"/>
    </location>
</feature>
<evidence type="ECO:0000256" key="2">
    <source>
        <dbReference type="ARBA" id="ARBA00010596"/>
    </source>
</evidence>
<evidence type="ECO:0008006" key="9">
    <source>
        <dbReference type="Google" id="ProtNLM"/>
    </source>
</evidence>
<accession>A0A5B0RSH3</accession>
<dbReference type="GO" id="GO:0006888">
    <property type="term" value="P:endoplasmic reticulum to Golgi vesicle-mediated transport"/>
    <property type="evidence" value="ECO:0007669"/>
    <property type="project" value="InterPro"/>
</dbReference>
<evidence type="ECO:0000256" key="5">
    <source>
        <dbReference type="ARBA" id="ARBA00023136"/>
    </source>
</evidence>
<evidence type="ECO:0000256" key="4">
    <source>
        <dbReference type="ARBA" id="ARBA00022989"/>
    </source>
</evidence>
<evidence type="ECO:0000313" key="8">
    <source>
        <dbReference type="Proteomes" id="UP000325313"/>
    </source>
</evidence>
<organism evidence="7 8">
    <name type="scientific">Puccinia graminis f. sp. tritici</name>
    <dbReference type="NCBI Taxonomy" id="56615"/>
    <lineage>
        <taxon>Eukaryota</taxon>
        <taxon>Fungi</taxon>
        <taxon>Dikarya</taxon>
        <taxon>Basidiomycota</taxon>
        <taxon>Pucciniomycotina</taxon>
        <taxon>Pucciniomycetes</taxon>
        <taxon>Pucciniales</taxon>
        <taxon>Pucciniaceae</taxon>
        <taxon>Puccinia</taxon>
    </lineage>
</organism>
<dbReference type="PANTHER" id="PTHR21236:SF2">
    <property type="entry name" value="PROTEIN YIPF"/>
    <property type="match status" value="1"/>
</dbReference>
<keyword evidence="4 6" id="KW-1133">Transmembrane helix</keyword>
<sequence length="180" mass="19327">MSMYDQGTYGSRPNAYYDRQSLEGQRSGVTGSMLPASPYSNGIGGSIASSGGFWSAFGTGGIDGEPPLLEGKPQFGYIYGLALLGDLSFYLLLNLMSETGIDAYRVASVLGYCLLPLVLLSLVTVVVSRSNGTWATYSRFFRFLVLILGIGDVCIGAKDCRNSGSWLPIQSAYFMPHLPC</sequence>
<gene>
    <name evidence="7" type="ORF">PGTUg99_001961</name>
</gene>
<evidence type="ECO:0000313" key="7">
    <source>
        <dbReference type="EMBL" id="KAA1127564.1"/>
    </source>
</evidence>
<comment type="subcellular location">
    <subcellularLocation>
        <location evidence="1">Membrane</location>
        <topology evidence="1">Multi-pass membrane protein</topology>
    </subcellularLocation>
</comment>
<dbReference type="PANTHER" id="PTHR21236">
    <property type="entry name" value="GOLGI MEMBRANE PROTEIN YIP1"/>
    <property type="match status" value="1"/>
</dbReference>
<dbReference type="GO" id="GO:0016020">
    <property type="term" value="C:membrane"/>
    <property type="evidence" value="ECO:0007669"/>
    <property type="project" value="UniProtKB-SubCell"/>
</dbReference>
<keyword evidence="3 6" id="KW-0812">Transmembrane</keyword>
<proteinExistence type="inferred from homology"/>
<dbReference type="GO" id="GO:0005802">
    <property type="term" value="C:trans-Golgi network"/>
    <property type="evidence" value="ECO:0007669"/>
    <property type="project" value="TreeGrafter"/>
</dbReference>
<feature type="transmembrane region" description="Helical" evidence="6">
    <location>
        <begin position="77"/>
        <end position="97"/>
    </location>
</feature>
<evidence type="ECO:0000256" key="6">
    <source>
        <dbReference type="SAM" id="Phobius"/>
    </source>
</evidence>
<evidence type="ECO:0000256" key="1">
    <source>
        <dbReference type="ARBA" id="ARBA00004141"/>
    </source>
</evidence>
<comment type="similarity">
    <text evidence="2">Belongs to the YIP1 family.</text>
</comment>
<name>A0A5B0RSH3_PUCGR</name>
<evidence type="ECO:0000256" key="3">
    <source>
        <dbReference type="ARBA" id="ARBA00022692"/>
    </source>
</evidence>
<keyword evidence="5 6" id="KW-0472">Membrane</keyword>